<dbReference type="PROSITE" id="PS51371">
    <property type="entry name" value="CBS"/>
    <property type="match status" value="2"/>
</dbReference>
<evidence type="ECO:0000259" key="13">
    <source>
        <dbReference type="PROSITE" id="PS51846"/>
    </source>
</evidence>
<dbReference type="FunFam" id="3.10.580.10:FF:000002">
    <property type="entry name" value="Magnesium/cobalt efflux protein CorC"/>
    <property type="match status" value="1"/>
</dbReference>
<dbReference type="PATRIC" id="fig|571915.4.peg.2476"/>
<evidence type="ECO:0000256" key="11">
    <source>
        <dbReference type="SAM" id="Phobius"/>
    </source>
</evidence>
<dbReference type="Proteomes" id="UP000035199">
    <property type="component" value="Chromosome"/>
</dbReference>
<evidence type="ECO:0000256" key="7">
    <source>
        <dbReference type="ARBA" id="ARBA00023122"/>
    </source>
</evidence>
<feature type="transmembrane region" description="Helical" evidence="11">
    <location>
        <begin position="124"/>
        <end position="142"/>
    </location>
</feature>
<evidence type="ECO:0000256" key="10">
    <source>
        <dbReference type="PROSITE-ProRule" id="PRU01193"/>
    </source>
</evidence>
<dbReference type="InterPro" id="IPR002550">
    <property type="entry name" value="CNNM"/>
</dbReference>
<gene>
    <name evidence="14" type="ORF">CMUST_11590</name>
</gene>
<dbReference type="PANTHER" id="PTHR22777">
    <property type="entry name" value="HEMOLYSIN-RELATED"/>
    <property type="match status" value="1"/>
</dbReference>
<dbReference type="OrthoDB" id="110231at2"/>
<feature type="domain" description="CNNM transmembrane" evidence="13">
    <location>
        <begin position="1"/>
        <end position="187"/>
    </location>
</feature>
<dbReference type="InterPro" id="IPR005170">
    <property type="entry name" value="Transptr-assoc_dom"/>
</dbReference>
<keyword evidence="7 9" id="KW-0129">CBS domain</keyword>
<dbReference type="Gene3D" id="3.10.580.10">
    <property type="entry name" value="CBS-domain"/>
    <property type="match status" value="1"/>
</dbReference>
<evidence type="ECO:0000259" key="12">
    <source>
        <dbReference type="PROSITE" id="PS51371"/>
    </source>
</evidence>
<dbReference type="InterPro" id="IPR000644">
    <property type="entry name" value="CBS_dom"/>
</dbReference>
<dbReference type="InterPro" id="IPR044751">
    <property type="entry name" value="Ion_transp-like_CBS"/>
</dbReference>
<dbReference type="GO" id="GO:0005886">
    <property type="term" value="C:plasma membrane"/>
    <property type="evidence" value="ECO:0007669"/>
    <property type="project" value="UniProtKB-SubCell"/>
</dbReference>
<evidence type="ECO:0000256" key="5">
    <source>
        <dbReference type="ARBA" id="ARBA00022737"/>
    </source>
</evidence>
<keyword evidence="6 10" id="KW-1133">Transmembrane helix</keyword>
<feature type="transmembrane region" description="Helical" evidence="11">
    <location>
        <begin position="91"/>
        <end position="112"/>
    </location>
</feature>
<evidence type="ECO:0000313" key="15">
    <source>
        <dbReference type="Proteomes" id="UP000035199"/>
    </source>
</evidence>
<dbReference type="InterPro" id="IPR016169">
    <property type="entry name" value="FAD-bd_PCMH_sub2"/>
</dbReference>
<reference evidence="14 15" key="1">
    <citation type="journal article" date="2015" name="Genome Announc.">
        <title>Complete Genome Sequence of the Type Strain Corynebacterium mustelae DSM 45274, Isolated from Various Tissues of a Male Ferret with Lethal Sepsis.</title>
        <authorList>
            <person name="Ruckert C."/>
            <person name="Eimer J."/>
            <person name="Winkler A."/>
            <person name="Tauch A."/>
        </authorList>
    </citation>
    <scope>NUCLEOTIDE SEQUENCE [LARGE SCALE GENOMIC DNA]</scope>
    <source>
        <strain evidence="14 15">DSM 45274</strain>
    </source>
</reference>
<dbReference type="KEGG" id="cmv:CMUST_11590"/>
<sequence>MSPLLLGVVTLVALLFSGLVGTVEAAVSSISRARVENIVKENETATARSLLKVLDRRAEHINLLVLGRYLLDTTAAVFAAMLALEVMEHESWALLAAIIGVTLVSFTIIGVFSRTVGRKNPYSVSLGSAFILNAVATILGPIPKLLIKIGNIIAPGAGFSDGPYSTEVELREMVDIAQEHGVVEVEERRMIQNVFDLASGIAREVMVPRPEMVWIESGKTAGQATTLCVRSGHSRIPVIGESVDDIVGVVYLKDLVQRTYHDADGGHSVLVDDVMRPATFIPDSKNLDALLHEMQTNRFHIAMLVDEFGGIAGLISIEDILEEIVGEIADEYDEREIAPIEQFEDDPRSYRVVSRLLLEELAEKINEDHDVTIDFSDEITDQVDTVAGLIAFEKGRVPLPGTTVETCGLRLVAEGGRDRRGRMRVRSVIVTVLAAAETDIDEATTS</sequence>
<comment type="similarity">
    <text evidence="2">Belongs to the UPF0053 family.</text>
</comment>
<reference evidence="15" key="2">
    <citation type="submission" date="2015-05" db="EMBL/GenBank/DDBJ databases">
        <title>Complete genome sequence of Corynebacterium mustelae DSM 45274, isolated from various tissues of a male ferret with lethal sepsis.</title>
        <authorList>
            <person name="Ruckert C."/>
            <person name="Albersmeier A."/>
            <person name="Winkler A."/>
            <person name="Tauch A."/>
        </authorList>
    </citation>
    <scope>NUCLEOTIDE SEQUENCE [LARGE SCALE GENOMIC DNA]</scope>
    <source>
        <strain evidence="15">DSM 45274</strain>
    </source>
</reference>
<keyword evidence="3" id="KW-1003">Cell membrane</keyword>
<evidence type="ECO:0000256" key="4">
    <source>
        <dbReference type="ARBA" id="ARBA00022692"/>
    </source>
</evidence>
<dbReference type="InterPro" id="IPR046342">
    <property type="entry name" value="CBS_dom_sf"/>
</dbReference>
<dbReference type="STRING" id="571915.CMUST_11590"/>
<evidence type="ECO:0000256" key="3">
    <source>
        <dbReference type="ARBA" id="ARBA00022475"/>
    </source>
</evidence>
<dbReference type="InterPro" id="IPR036318">
    <property type="entry name" value="FAD-bd_PCMH-like_sf"/>
</dbReference>
<protein>
    <submittedName>
        <fullName evidence="14">CBS domain-containing protein</fullName>
    </submittedName>
</protein>
<dbReference type="SUPFAM" id="SSF56176">
    <property type="entry name" value="FAD-binding/transporter-associated domain-like"/>
    <property type="match status" value="1"/>
</dbReference>
<keyword evidence="4 10" id="KW-0812">Transmembrane</keyword>
<dbReference type="SUPFAM" id="SSF54631">
    <property type="entry name" value="CBS-domain pair"/>
    <property type="match status" value="1"/>
</dbReference>
<evidence type="ECO:0000256" key="8">
    <source>
        <dbReference type="ARBA" id="ARBA00023136"/>
    </source>
</evidence>
<dbReference type="Pfam" id="PF01595">
    <property type="entry name" value="CNNM"/>
    <property type="match status" value="1"/>
</dbReference>
<keyword evidence="15" id="KW-1185">Reference proteome</keyword>
<dbReference type="PROSITE" id="PS51846">
    <property type="entry name" value="CNNM"/>
    <property type="match status" value="1"/>
</dbReference>
<dbReference type="RefSeq" id="WP_047262619.1">
    <property type="nucleotide sequence ID" value="NZ_CP011542.1"/>
</dbReference>
<dbReference type="SMART" id="SM01091">
    <property type="entry name" value="CorC_HlyC"/>
    <property type="match status" value="1"/>
</dbReference>
<dbReference type="Pfam" id="PF00571">
    <property type="entry name" value="CBS"/>
    <property type="match status" value="2"/>
</dbReference>
<dbReference type="Gene3D" id="3.30.465.10">
    <property type="match status" value="1"/>
</dbReference>
<dbReference type="EMBL" id="CP011542">
    <property type="protein sequence ID" value="AKK06629.1"/>
    <property type="molecule type" value="Genomic_DNA"/>
</dbReference>
<dbReference type="AlphaFoldDB" id="A0A0G3GZS0"/>
<evidence type="ECO:0000313" key="14">
    <source>
        <dbReference type="EMBL" id="AKK06629.1"/>
    </source>
</evidence>
<accession>A0A0G3GZS0</accession>
<name>A0A0G3GZS0_9CORY</name>
<evidence type="ECO:0000256" key="1">
    <source>
        <dbReference type="ARBA" id="ARBA00004651"/>
    </source>
</evidence>
<feature type="domain" description="CBS" evidence="12">
    <location>
        <begin position="274"/>
        <end position="331"/>
    </location>
</feature>
<keyword evidence="5" id="KW-0677">Repeat</keyword>
<evidence type="ECO:0000256" key="9">
    <source>
        <dbReference type="PROSITE-ProRule" id="PRU00703"/>
    </source>
</evidence>
<dbReference type="PANTHER" id="PTHR22777:SF32">
    <property type="entry name" value="UPF0053 INNER MEMBRANE PROTEIN YFJD"/>
    <property type="match status" value="1"/>
</dbReference>
<proteinExistence type="inferred from homology"/>
<organism evidence="14 15">
    <name type="scientific">Corynebacterium mustelae</name>
    <dbReference type="NCBI Taxonomy" id="571915"/>
    <lineage>
        <taxon>Bacteria</taxon>
        <taxon>Bacillati</taxon>
        <taxon>Actinomycetota</taxon>
        <taxon>Actinomycetes</taxon>
        <taxon>Mycobacteriales</taxon>
        <taxon>Corynebacteriaceae</taxon>
        <taxon>Corynebacterium</taxon>
    </lineage>
</organism>
<comment type="subcellular location">
    <subcellularLocation>
        <location evidence="1">Cell membrane</location>
        <topology evidence="1">Multi-pass membrane protein</topology>
    </subcellularLocation>
</comment>
<evidence type="ECO:0000256" key="6">
    <source>
        <dbReference type="ARBA" id="ARBA00022989"/>
    </source>
</evidence>
<dbReference type="CDD" id="cd04590">
    <property type="entry name" value="CBS_pair_CorC_HlyC_assoc"/>
    <property type="match status" value="1"/>
</dbReference>
<keyword evidence="8 10" id="KW-0472">Membrane</keyword>
<evidence type="ECO:0000256" key="2">
    <source>
        <dbReference type="ARBA" id="ARBA00006337"/>
    </source>
</evidence>
<dbReference type="GO" id="GO:0050660">
    <property type="term" value="F:flavin adenine dinucleotide binding"/>
    <property type="evidence" value="ECO:0007669"/>
    <property type="project" value="InterPro"/>
</dbReference>
<feature type="transmembrane region" description="Helical" evidence="11">
    <location>
        <begin position="61"/>
        <end position="84"/>
    </location>
</feature>
<feature type="domain" description="CBS" evidence="12">
    <location>
        <begin position="206"/>
        <end position="269"/>
    </location>
</feature>